<protein>
    <submittedName>
        <fullName evidence="3">Phage integrase family protein</fullName>
    </submittedName>
</protein>
<dbReference type="InterPro" id="IPR050090">
    <property type="entry name" value="Tyrosine_recombinase_XerCD"/>
</dbReference>
<dbReference type="EMBL" id="SMAL01000002">
    <property type="protein sequence ID" value="TCT16393.1"/>
    <property type="molecule type" value="Genomic_DNA"/>
</dbReference>
<evidence type="ECO:0000256" key="1">
    <source>
        <dbReference type="ARBA" id="ARBA00023172"/>
    </source>
</evidence>
<dbReference type="Pfam" id="PF00589">
    <property type="entry name" value="Phage_integrase"/>
    <property type="match status" value="1"/>
</dbReference>
<dbReference type="InterPro" id="IPR002104">
    <property type="entry name" value="Integrase_catalytic"/>
</dbReference>
<comment type="caution">
    <text evidence="3">The sequence shown here is derived from an EMBL/GenBank/DDBJ whole genome shotgun (WGS) entry which is preliminary data.</text>
</comment>
<dbReference type="GO" id="GO:0015074">
    <property type="term" value="P:DNA integration"/>
    <property type="evidence" value="ECO:0007669"/>
    <property type="project" value="InterPro"/>
</dbReference>
<dbReference type="SUPFAM" id="SSF56349">
    <property type="entry name" value="DNA breaking-rejoining enzymes"/>
    <property type="match status" value="1"/>
</dbReference>
<dbReference type="RefSeq" id="WP_132250752.1">
    <property type="nucleotide sequence ID" value="NZ_SMAL01000002.1"/>
</dbReference>
<feature type="domain" description="Tyr recombinase" evidence="2">
    <location>
        <begin position="3"/>
        <end position="189"/>
    </location>
</feature>
<dbReference type="PROSITE" id="PS51898">
    <property type="entry name" value="TYR_RECOMBINASE"/>
    <property type="match status" value="1"/>
</dbReference>
<accession>A0A4R3MN23</accession>
<dbReference type="InterPro" id="IPR013762">
    <property type="entry name" value="Integrase-like_cat_sf"/>
</dbReference>
<dbReference type="PANTHER" id="PTHR30349">
    <property type="entry name" value="PHAGE INTEGRASE-RELATED"/>
    <property type="match status" value="1"/>
</dbReference>
<proteinExistence type="predicted"/>
<dbReference type="InterPro" id="IPR011010">
    <property type="entry name" value="DNA_brk_join_enz"/>
</dbReference>
<gene>
    <name evidence="3" type="ORF">EDC18_102412</name>
</gene>
<dbReference type="OrthoDB" id="9788852at2"/>
<name>A0A4R3MN23_9FIRM</name>
<organism evidence="3 4">
    <name type="scientific">Natranaerovirga pectinivora</name>
    <dbReference type="NCBI Taxonomy" id="682400"/>
    <lineage>
        <taxon>Bacteria</taxon>
        <taxon>Bacillati</taxon>
        <taxon>Bacillota</taxon>
        <taxon>Clostridia</taxon>
        <taxon>Lachnospirales</taxon>
        <taxon>Natranaerovirgaceae</taxon>
        <taxon>Natranaerovirga</taxon>
    </lineage>
</organism>
<evidence type="ECO:0000259" key="2">
    <source>
        <dbReference type="PROSITE" id="PS51898"/>
    </source>
</evidence>
<dbReference type="GO" id="GO:0006310">
    <property type="term" value="P:DNA recombination"/>
    <property type="evidence" value="ECO:0007669"/>
    <property type="project" value="UniProtKB-KW"/>
</dbReference>
<dbReference type="GO" id="GO:0003677">
    <property type="term" value="F:DNA binding"/>
    <property type="evidence" value="ECO:0007669"/>
    <property type="project" value="InterPro"/>
</dbReference>
<dbReference type="Proteomes" id="UP000294902">
    <property type="component" value="Unassembled WGS sequence"/>
</dbReference>
<dbReference type="AlphaFoldDB" id="A0A4R3MN23"/>
<dbReference type="PANTHER" id="PTHR30349:SF82">
    <property type="entry name" value="INTEGRASE_RECOMBINASE YOEC-RELATED"/>
    <property type="match status" value="1"/>
</dbReference>
<keyword evidence="1" id="KW-0233">DNA recombination</keyword>
<evidence type="ECO:0000313" key="4">
    <source>
        <dbReference type="Proteomes" id="UP000294902"/>
    </source>
</evidence>
<keyword evidence="4" id="KW-1185">Reference proteome</keyword>
<sequence length="193" mass="22436">MNKIPNEVEPLKNIKDIEKIKQYLKGKDNKRDYTIFTVGINVGLRAGDLLSLKWEDVLEGNTIKDTVYIKEEKTDKNKAFDLNKSAKDALRLYLNTQEGVLMGDYIFKSRKGDDHLQVRSLHKIINTLVRELKIKGNYGTHSLRKTFGYHRYINNVKLETLQKIFNHSTQAMTLKYIGITREVIQDAYNMVNL</sequence>
<reference evidence="3 4" key="1">
    <citation type="submission" date="2019-03" db="EMBL/GenBank/DDBJ databases">
        <title>Genomic Encyclopedia of Type Strains, Phase IV (KMG-IV): sequencing the most valuable type-strain genomes for metagenomic binning, comparative biology and taxonomic classification.</title>
        <authorList>
            <person name="Goeker M."/>
        </authorList>
    </citation>
    <scope>NUCLEOTIDE SEQUENCE [LARGE SCALE GENOMIC DNA]</scope>
    <source>
        <strain evidence="3 4">DSM 24629</strain>
    </source>
</reference>
<evidence type="ECO:0000313" key="3">
    <source>
        <dbReference type="EMBL" id="TCT16393.1"/>
    </source>
</evidence>
<dbReference type="Gene3D" id="1.10.443.10">
    <property type="entry name" value="Intergrase catalytic core"/>
    <property type="match status" value="1"/>
</dbReference>